<accession>A0A849BPE4</accession>
<reference evidence="1 2" key="1">
    <citation type="submission" date="2020-05" db="EMBL/GenBank/DDBJ databases">
        <title>MicrobeNet Type strains.</title>
        <authorList>
            <person name="Nicholson A.C."/>
        </authorList>
    </citation>
    <scope>NUCLEOTIDE SEQUENCE [LARGE SCALE GENOMIC DNA]</scope>
    <source>
        <strain evidence="1 2">JCM 14547</strain>
    </source>
</reference>
<dbReference type="EMBL" id="JABEMA010000061">
    <property type="protein sequence ID" value="NNH22702.1"/>
    <property type="molecule type" value="Genomic_DNA"/>
</dbReference>
<evidence type="ECO:0000313" key="2">
    <source>
        <dbReference type="Proteomes" id="UP000555552"/>
    </source>
</evidence>
<organism evidence="1 2">
    <name type="scientific">Pseudokineococcus marinus</name>
    <dbReference type="NCBI Taxonomy" id="351215"/>
    <lineage>
        <taxon>Bacteria</taxon>
        <taxon>Bacillati</taxon>
        <taxon>Actinomycetota</taxon>
        <taxon>Actinomycetes</taxon>
        <taxon>Kineosporiales</taxon>
        <taxon>Kineosporiaceae</taxon>
        <taxon>Pseudokineococcus</taxon>
    </lineage>
</organism>
<keyword evidence="2" id="KW-1185">Reference proteome</keyword>
<feature type="non-terminal residue" evidence="1">
    <location>
        <position position="1"/>
    </location>
</feature>
<protein>
    <submittedName>
        <fullName evidence="1">Uncharacterized protein</fullName>
    </submittedName>
</protein>
<proteinExistence type="predicted"/>
<evidence type="ECO:0000313" key="1">
    <source>
        <dbReference type="EMBL" id="NNH22702.1"/>
    </source>
</evidence>
<dbReference type="AlphaFoldDB" id="A0A849BPE4"/>
<sequence>VERPPTPLAAGPVDLRVRFVPPAGQHLDDRWGSPVRVVVSASPPDLLADGAGTTTALDRPLVLRGEAGARGVLHVSAQAAACDAGEDGEVPEHAACHLYQQDWGIPVVLGDGPGELVLDLRGV</sequence>
<dbReference type="Proteomes" id="UP000555552">
    <property type="component" value="Unassembled WGS sequence"/>
</dbReference>
<comment type="caution">
    <text evidence="1">The sequence shown here is derived from an EMBL/GenBank/DDBJ whole genome shotgun (WGS) entry which is preliminary data.</text>
</comment>
<name>A0A849BPE4_9ACTN</name>
<gene>
    <name evidence="1" type="ORF">HLB09_06245</name>
</gene>